<comment type="caution">
    <text evidence="1">The sequence shown here is derived from an EMBL/GenBank/DDBJ whole genome shotgun (WGS) entry which is preliminary data.</text>
</comment>
<protein>
    <submittedName>
        <fullName evidence="1">Uncharacterized protein</fullName>
    </submittedName>
</protein>
<reference evidence="1" key="1">
    <citation type="journal article" date="2014" name="Front. Microbiol.">
        <title>High frequency of phylogenetically diverse reductive dehalogenase-homologous genes in deep subseafloor sedimentary metagenomes.</title>
        <authorList>
            <person name="Kawai M."/>
            <person name="Futagami T."/>
            <person name="Toyoda A."/>
            <person name="Takaki Y."/>
            <person name="Nishi S."/>
            <person name="Hori S."/>
            <person name="Arai W."/>
            <person name="Tsubouchi T."/>
            <person name="Morono Y."/>
            <person name="Uchiyama I."/>
            <person name="Ito T."/>
            <person name="Fujiyama A."/>
            <person name="Inagaki F."/>
            <person name="Takami H."/>
        </authorList>
    </citation>
    <scope>NUCLEOTIDE SEQUENCE</scope>
    <source>
        <strain evidence="1">Expedition CK06-06</strain>
    </source>
</reference>
<dbReference type="EMBL" id="BARV01044835">
    <property type="protein sequence ID" value="GAI63696.1"/>
    <property type="molecule type" value="Genomic_DNA"/>
</dbReference>
<feature type="non-terminal residue" evidence="1">
    <location>
        <position position="1"/>
    </location>
</feature>
<sequence length="65" mass="7563">ARLDSVKKRGAESIRLELEGSKILKVADYRRLLFEIEQRGLLNLDLKRQNEKLKRELDTLIIEAG</sequence>
<organism evidence="1">
    <name type="scientific">marine sediment metagenome</name>
    <dbReference type="NCBI Taxonomy" id="412755"/>
    <lineage>
        <taxon>unclassified sequences</taxon>
        <taxon>metagenomes</taxon>
        <taxon>ecological metagenomes</taxon>
    </lineage>
</organism>
<evidence type="ECO:0000313" key="1">
    <source>
        <dbReference type="EMBL" id="GAI63696.1"/>
    </source>
</evidence>
<gene>
    <name evidence="1" type="ORF">S06H3_66083</name>
</gene>
<proteinExistence type="predicted"/>
<dbReference type="AlphaFoldDB" id="X1R9J9"/>
<accession>X1R9J9</accession>
<name>X1R9J9_9ZZZZ</name>